<evidence type="ECO:0000313" key="3">
    <source>
        <dbReference type="Proteomes" id="UP000602510"/>
    </source>
</evidence>
<reference evidence="2" key="1">
    <citation type="submission" date="2020-04" db="EMBL/GenBank/DDBJ databases">
        <title>Hybrid Assembly of Korean Phytophthora infestans isolates.</title>
        <authorList>
            <person name="Prokchorchik M."/>
            <person name="Lee Y."/>
            <person name="Seo J."/>
            <person name="Cho J.-H."/>
            <person name="Park Y.-E."/>
            <person name="Jang D.-C."/>
            <person name="Im J.-S."/>
            <person name="Choi J.-G."/>
            <person name="Park H.-J."/>
            <person name="Lee G.-B."/>
            <person name="Lee Y.-G."/>
            <person name="Hong S.-Y."/>
            <person name="Cho K."/>
            <person name="Sohn K.H."/>
        </authorList>
    </citation>
    <scope>NUCLEOTIDE SEQUENCE</scope>
    <source>
        <strain evidence="2">KR_1_A1</strain>
    </source>
</reference>
<organism evidence="2 3">
    <name type="scientific">Phytophthora infestans</name>
    <name type="common">Potato late blight agent</name>
    <name type="synonym">Botrytis infestans</name>
    <dbReference type="NCBI Taxonomy" id="4787"/>
    <lineage>
        <taxon>Eukaryota</taxon>
        <taxon>Sar</taxon>
        <taxon>Stramenopiles</taxon>
        <taxon>Oomycota</taxon>
        <taxon>Peronosporomycetes</taxon>
        <taxon>Peronosporales</taxon>
        <taxon>Peronosporaceae</taxon>
        <taxon>Phytophthora</taxon>
    </lineage>
</organism>
<protein>
    <submittedName>
        <fullName evidence="2">Uncharacterized protein</fullName>
    </submittedName>
</protein>
<comment type="caution">
    <text evidence="2">The sequence shown here is derived from an EMBL/GenBank/DDBJ whole genome shotgun (WGS) entry which is preliminary data.</text>
</comment>
<keyword evidence="3" id="KW-1185">Reference proteome</keyword>
<dbReference type="AlphaFoldDB" id="A0A833SUZ7"/>
<evidence type="ECO:0000313" key="2">
    <source>
        <dbReference type="EMBL" id="KAF4046306.1"/>
    </source>
</evidence>
<feature type="compositionally biased region" description="Basic and acidic residues" evidence="1">
    <location>
        <begin position="66"/>
        <end position="76"/>
    </location>
</feature>
<proteinExistence type="predicted"/>
<evidence type="ECO:0000256" key="1">
    <source>
        <dbReference type="SAM" id="MobiDB-lite"/>
    </source>
</evidence>
<feature type="region of interest" description="Disordered" evidence="1">
    <location>
        <begin position="42"/>
        <end position="76"/>
    </location>
</feature>
<dbReference type="EMBL" id="WSZM01000020">
    <property type="protein sequence ID" value="KAF4046306.1"/>
    <property type="molecule type" value="Genomic_DNA"/>
</dbReference>
<feature type="compositionally biased region" description="Polar residues" evidence="1">
    <location>
        <begin position="47"/>
        <end position="65"/>
    </location>
</feature>
<sequence length="76" mass="8797">MIERAHLQYKTEYKRRFQYIDCYNQLVNCPKLEMIIDLGSKRHAESNGENSRPNVFEGSVSQTSGDTDRPDGKKTT</sequence>
<dbReference type="Proteomes" id="UP000602510">
    <property type="component" value="Unassembled WGS sequence"/>
</dbReference>
<name>A0A833SUZ7_PHYIN</name>
<gene>
    <name evidence="2" type="ORF">GN244_ATG01324</name>
</gene>
<accession>A0A833SUZ7</accession>